<evidence type="ECO:0000313" key="3">
    <source>
        <dbReference type="EMBL" id="TRL36800.1"/>
    </source>
</evidence>
<dbReference type="EMBL" id="VJMF01000016">
    <property type="protein sequence ID" value="TRL36800.1"/>
    <property type="molecule type" value="Genomic_DNA"/>
</dbReference>
<reference evidence="2 4" key="1">
    <citation type="journal article" date="2018" name="Appl. Microbiol. Biotechnol.">
        <title>Co-cultivation of the strictly anaerobic methanogen Methanosarcina barkeri with aerobic methanotrophs in an oxygen-limited membrane bioreactor.</title>
        <authorList>
            <person name="In 't Zandt M.H."/>
            <person name="van den Bosch T.J.M."/>
            <person name="Rijkers R."/>
            <person name="van Kessel M.A.H.J."/>
            <person name="Jetten M.S.M."/>
            <person name="Welte C.U."/>
        </authorList>
    </citation>
    <scope>NUCLEOTIDE SEQUENCE [LARGE SCALE GENOMIC DNA]</scope>
    <source>
        <strain evidence="2 4">DSM 17706</strain>
    </source>
</reference>
<name>A0A2U1STY7_METSR</name>
<dbReference type="AlphaFoldDB" id="A0A2U1STY7"/>
<dbReference type="PANTHER" id="PTHR42686">
    <property type="entry name" value="GH17980P-RELATED"/>
    <property type="match status" value="1"/>
</dbReference>
<dbReference type="EMBL" id="PUIV01000004">
    <property type="protein sequence ID" value="PWB95081.1"/>
    <property type="molecule type" value="Genomic_DNA"/>
</dbReference>
<gene>
    <name evidence="2" type="ORF">C5689_04640</name>
    <name evidence="3" type="ORF">FM996_03765</name>
</gene>
<keyword evidence="4" id="KW-1185">Reference proteome</keyword>
<accession>A0A2U1STY7</accession>
<proteinExistence type="predicted"/>
<dbReference type="OrthoDB" id="9768851at2"/>
<dbReference type="Pfam" id="PF00248">
    <property type="entry name" value="Aldo_ket_red"/>
    <property type="match status" value="1"/>
</dbReference>
<evidence type="ECO:0000259" key="1">
    <source>
        <dbReference type="Pfam" id="PF00248"/>
    </source>
</evidence>
<reference evidence="2" key="2">
    <citation type="submission" date="2018-02" db="EMBL/GenBank/DDBJ databases">
        <authorList>
            <person name="Cohen D.B."/>
            <person name="Kent A.D."/>
        </authorList>
    </citation>
    <scope>NUCLEOTIDE SEQUENCE</scope>
    <source>
        <strain evidence="2">DSM 17706</strain>
    </source>
</reference>
<evidence type="ECO:0000313" key="5">
    <source>
        <dbReference type="Proteomes" id="UP000316781"/>
    </source>
</evidence>
<evidence type="ECO:0000313" key="4">
    <source>
        <dbReference type="Proteomes" id="UP000245137"/>
    </source>
</evidence>
<dbReference type="InterPro" id="IPR036812">
    <property type="entry name" value="NAD(P)_OxRdtase_dom_sf"/>
</dbReference>
<dbReference type="Proteomes" id="UP000245137">
    <property type="component" value="Unassembled WGS sequence"/>
</dbReference>
<comment type="caution">
    <text evidence="2">The sequence shown here is derived from an EMBL/GenBank/DDBJ whole genome shotgun (WGS) entry which is preliminary data.</text>
</comment>
<dbReference type="RefSeq" id="WP_108916105.1">
    <property type="nucleotide sequence ID" value="NZ_BGJY01000002.1"/>
</dbReference>
<protein>
    <submittedName>
        <fullName evidence="3">Aldo/keto reductase</fullName>
    </submittedName>
</protein>
<dbReference type="Gene3D" id="3.20.20.100">
    <property type="entry name" value="NADP-dependent oxidoreductase domain"/>
    <property type="match status" value="1"/>
</dbReference>
<dbReference type="InterPro" id="IPR023210">
    <property type="entry name" value="NADP_OxRdtase_dom"/>
</dbReference>
<dbReference type="SUPFAM" id="SSF51430">
    <property type="entry name" value="NAD(P)-linked oxidoreductase"/>
    <property type="match status" value="1"/>
</dbReference>
<dbReference type="Proteomes" id="UP000316781">
    <property type="component" value="Unassembled WGS sequence"/>
</dbReference>
<dbReference type="GO" id="GO:0016491">
    <property type="term" value="F:oxidoreductase activity"/>
    <property type="evidence" value="ECO:0007669"/>
    <property type="project" value="InterPro"/>
</dbReference>
<evidence type="ECO:0000313" key="2">
    <source>
        <dbReference type="EMBL" id="PWB95081.1"/>
    </source>
</evidence>
<reference evidence="3 5" key="3">
    <citation type="submission" date="2019-07" db="EMBL/GenBank/DDBJ databases">
        <title>Ln-dependent methylotrophs.</title>
        <authorList>
            <person name="Tani A."/>
        </authorList>
    </citation>
    <scope>NUCLEOTIDE SEQUENCE [LARGE SCALE GENOMIC DNA]</scope>
    <source>
        <strain evidence="3 5">SM89A</strain>
    </source>
</reference>
<sequence length="266" mass="30120">MTAFTPGAERSPRNDFVFGAGSLHRIFSSAGRQRLLDQAFELGFRAFDAAPAYGNGLNELELGYAFGRRRSEVELTTKFGIPVELYGERMRAMFFLMRAKRKYLSRSYGSEYERRCFSASALLESLHGSLRRLRCDYVDRLMMHEPLEPLPLRISVELIDLAERLKVEGKIRSFGVCGTSRSIRNVLDSIPFDVVQAPIWDIADLPIEGAATVAYGAYREFSNRAPSRGRGFVDFVSSLRVERPRLEIILASTSRKTLNSWKGLFP</sequence>
<dbReference type="PANTHER" id="PTHR42686:SF1">
    <property type="entry name" value="GH17980P-RELATED"/>
    <property type="match status" value="1"/>
</dbReference>
<dbReference type="InterPro" id="IPR020471">
    <property type="entry name" value="AKR"/>
</dbReference>
<organism evidence="2 4">
    <name type="scientific">Methylosinus sporium</name>
    <dbReference type="NCBI Taxonomy" id="428"/>
    <lineage>
        <taxon>Bacteria</taxon>
        <taxon>Pseudomonadati</taxon>
        <taxon>Pseudomonadota</taxon>
        <taxon>Alphaproteobacteria</taxon>
        <taxon>Hyphomicrobiales</taxon>
        <taxon>Methylocystaceae</taxon>
        <taxon>Methylosinus</taxon>
    </lineage>
</organism>
<dbReference type="GO" id="GO:0005829">
    <property type="term" value="C:cytosol"/>
    <property type="evidence" value="ECO:0007669"/>
    <property type="project" value="TreeGrafter"/>
</dbReference>
<feature type="domain" description="NADP-dependent oxidoreductase" evidence="1">
    <location>
        <begin position="18"/>
        <end position="197"/>
    </location>
</feature>